<dbReference type="PANTHER" id="PTHR32125">
    <property type="entry name" value="2-C-METHYL-D-ERYTHRITOL 4-PHOSPHATE CYTIDYLYLTRANSFERASE, CHLOROPLASTIC"/>
    <property type="match status" value="1"/>
</dbReference>
<comment type="catalytic activity">
    <reaction evidence="1 7">
        <text>2-C-methyl-D-erythritol 4-phosphate + CTP + H(+) = 4-CDP-2-C-methyl-D-erythritol + diphosphate</text>
        <dbReference type="Rhea" id="RHEA:13429"/>
        <dbReference type="ChEBI" id="CHEBI:15378"/>
        <dbReference type="ChEBI" id="CHEBI:33019"/>
        <dbReference type="ChEBI" id="CHEBI:37563"/>
        <dbReference type="ChEBI" id="CHEBI:57823"/>
        <dbReference type="ChEBI" id="CHEBI:58262"/>
        <dbReference type="EC" id="2.7.7.60"/>
    </reaction>
</comment>
<keyword evidence="4 7" id="KW-0808">Transferase</keyword>
<dbReference type="PROSITE" id="PS01295">
    <property type="entry name" value="ISPD"/>
    <property type="match status" value="1"/>
</dbReference>
<name>A0A2U2AF54_9GAMM</name>
<comment type="pathway">
    <text evidence="2 7">Isoprenoid biosynthesis; isopentenyl diphosphate biosynthesis via DXP pathway; isopentenyl diphosphate from 1-deoxy-D-xylulose 5-phosphate: step 2/6.</text>
</comment>
<feature type="site" description="Positions MEP for the nucleophilic attack" evidence="7">
    <location>
        <position position="223"/>
    </location>
</feature>
<dbReference type="PANTHER" id="PTHR32125:SF4">
    <property type="entry name" value="2-C-METHYL-D-ERYTHRITOL 4-PHOSPHATE CYTIDYLYLTRANSFERASE, CHLOROPLASTIC"/>
    <property type="match status" value="1"/>
</dbReference>
<feature type="site" description="Transition state stabilizer" evidence="7">
    <location>
        <position position="29"/>
    </location>
</feature>
<comment type="caution">
    <text evidence="8">The sequence shown here is derived from an EMBL/GenBank/DDBJ whole genome shotgun (WGS) entry which is preliminary data.</text>
</comment>
<dbReference type="CDD" id="cd02516">
    <property type="entry name" value="CDP-ME_synthetase"/>
    <property type="match status" value="1"/>
</dbReference>
<organism evidence="8 9">
    <name type="scientific">Ignatzschineria ureiclastica</name>
    <dbReference type="NCBI Taxonomy" id="472582"/>
    <lineage>
        <taxon>Bacteria</taxon>
        <taxon>Pseudomonadati</taxon>
        <taxon>Pseudomonadota</taxon>
        <taxon>Gammaproteobacteria</taxon>
        <taxon>Cardiobacteriales</taxon>
        <taxon>Ignatzschineriaceae</taxon>
        <taxon>Ignatzschineria</taxon>
    </lineage>
</organism>
<dbReference type="OrthoDB" id="9806837at2"/>
<feature type="site" description="Positions MEP for the nucleophilic attack" evidence="7">
    <location>
        <position position="167"/>
    </location>
</feature>
<dbReference type="Pfam" id="PF01128">
    <property type="entry name" value="IspD"/>
    <property type="match status" value="1"/>
</dbReference>
<feature type="site" description="Transition state stabilizer" evidence="7">
    <location>
        <position position="22"/>
    </location>
</feature>
<dbReference type="FunFam" id="3.90.550.10:FF:000003">
    <property type="entry name" value="2-C-methyl-D-erythritol 4-phosphate cytidylyltransferase"/>
    <property type="match status" value="1"/>
</dbReference>
<dbReference type="RefSeq" id="WP_109189179.1">
    <property type="nucleotide sequence ID" value="NZ_BMYA01000003.1"/>
</dbReference>
<dbReference type="GO" id="GO:0050518">
    <property type="term" value="F:2-C-methyl-D-erythritol 4-phosphate cytidylyltransferase activity"/>
    <property type="evidence" value="ECO:0007669"/>
    <property type="project" value="UniProtKB-UniRule"/>
</dbReference>
<evidence type="ECO:0000256" key="6">
    <source>
        <dbReference type="ARBA" id="ARBA00023229"/>
    </source>
</evidence>
<evidence type="ECO:0000313" key="8">
    <source>
        <dbReference type="EMBL" id="PWD81285.1"/>
    </source>
</evidence>
<evidence type="ECO:0000256" key="1">
    <source>
        <dbReference type="ARBA" id="ARBA00001282"/>
    </source>
</evidence>
<keyword evidence="9" id="KW-1185">Reference proteome</keyword>
<keyword evidence="5 7" id="KW-0548">Nucleotidyltransferase</keyword>
<dbReference type="HAMAP" id="MF_00108">
    <property type="entry name" value="IspD"/>
    <property type="match status" value="1"/>
</dbReference>
<keyword evidence="6 7" id="KW-0414">Isoprene biosynthesis</keyword>
<evidence type="ECO:0000256" key="7">
    <source>
        <dbReference type="HAMAP-Rule" id="MF_00108"/>
    </source>
</evidence>
<dbReference type="NCBIfam" id="TIGR00453">
    <property type="entry name" value="ispD"/>
    <property type="match status" value="1"/>
</dbReference>
<dbReference type="InterPro" id="IPR018294">
    <property type="entry name" value="ISPD_synthase_CS"/>
</dbReference>
<evidence type="ECO:0000313" key="9">
    <source>
        <dbReference type="Proteomes" id="UP000245020"/>
    </source>
</evidence>
<reference evidence="9" key="1">
    <citation type="submission" date="2018-05" db="EMBL/GenBank/DDBJ databases">
        <title>Ignatzschineria dubaiensis sp. nov., isolated from necrotic foot tissues of dromedaries (Camelus dromedarius) and associated maggots in Dubai, United Arab Emirates.</title>
        <authorList>
            <person name="Tsang C.C."/>
            <person name="Tang J.Y.M."/>
            <person name="Fong J.Y.H."/>
            <person name="Kinne J."/>
            <person name="Lee H.H."/>
            <person name="Joseph M."/>
            <person name="Jose S."/>
            <person name="Schuster R.K."/>
            <person name="Tang Y."/>
            <person name="Sivakumar S."/>
            <person name="Chen J.H.K."/>
            <person name="Teng J.L.L."/>
            <person name="Lau S.K.P."/>
            <person name="Wernery U."/>
            <person name="Woo P.C.Y."/>
        </authorList>
    </citation>
    <scope>NUCLEOTIDE SEQUENCE [LARGE SCALE GENOMIC DNA]</scope>
    <source>
        <strain evidence="9">KCTC 22644</strain>
    </source>
</reference>
<dbReference type="InterPro" id="IPR001228">
    <property type="entry name" value="IspD"/>
</dbReference>
<comment type="function">
    <text evidence="7">Catalyzes the formation of 4-diphosphocytidyl-2-C-methyl-D-erythritol from CTP and 2-C-methyl-D-erythritol 4-phosphate (MEP).</text>
</comment>
<proteinExistence type="inferred from homology"/>
<dbReference type="SUPFAM" id="SSF53448">
    <property type="entry name" value="Nucleotide-diphospho-sugar transferases"/>
    <property type="match status" value="1"/>
</dbReference>
<evidence type="ECO:0000256" key="3">
    <source>
        <dbReference type="ARBA" id="ARBA00009789"/>
    </source>
</evidence>
<gene>
    <name evidence="7" type="primary">ispD</name>
    <name evidence="8" type="ORF">DC083_05190</name>
</gene>
<dbReference type="InterPro" id="IPR029044">
    <property type="entry name" value="Nucleotide-diphossugar_trans"/>
</dbReference>
<comment type="similarity">
    <text evidence="3 7">Belongs to the IspD/TarI cytidylyltransferase family. IspD subfamily.</text>
</comment>
<evidence type="ECO:0000256" key="4">
    <source>
        <dbReference type="ARBA" id="ARBA00022679"/>
    </source>
</evidence>
<dbReference type="GO" id="GO:0019288">
    <property type="term" value="P:isopentenyl diphosphate biosynthetic process, methylerythritol 4-phosphate pathway"/>
    <property type="evidence" value="ECO:0007669"/>
    <property type="project" value="UniProtKB-UniRule"/>
</dbReference>
<protein>
    <recommendedName>
        <fullName evidence="7">2-C-methyl-D-erythritol 4-phosphate cytidylyltransferase</fullName>
        <ecNumber evidence="7">2.7.7.60</ecNumber>
    </recommendedName>
    <alternativeName>
        <fullName evidence="7">4-diphosphocytidyl-2C-methyl-D-erythritol synthase</fullName>
    </alternativeName>
    <alternativeName>
        <fullName evidence="7">MEP cytidylyltransferase</fullName>
        <shortName evidence="7">MCT</shortName>
    </alternativeName>
</protein>
<evidence type="ECO:0000256" key="2">
    <source>
        <dbReference type="ARBA" id="ARBA00004787"/>
    </source>
</evidence>
<dbReference type="Proteomes" id="UP000245020">
    <property type="component" value="Unassembled WGS sequence"/>
</dbReference>
<dbReference type="InterPro" id="IPR050088">
    <property type="entry name" value="IspD/TarI_cytidylyltransf_bact"/>
</dbReference>
<accession>A0A2U2AF54</accession>
<dbReference type="EMBL" id="QEWQ01000003">
    <property type="protein sequence ID" value="PWD81285.1"/>
    <property type="molecule type" value="Genomic_DNA"/>
</dbReference>
<dbReference type="Gene3D" id="3.90.550.10">
    <property type="entry name" value="Spore Coat Polysaccharide Biosynthesis Protein SpsA, Chain A"/>
    <property type="match status" value="1"/>
</dbReference>
<dbReference type="EC" id="2.7.7.60" evidence="7"/>
<dbReference type="AlphaFoldDB" id="A0A2U2AF54"/>
<dbReference type="InterPro" id="IPR034683">
    <property type="entry name" value="IspD/TarI"/>
</dbReference>
<dbReference type="UniPathway" id="UPA00056">
    <property type="reaction ID" value="UER00093"/>
</dbReference>
<evidence type="ECO:0000256" key="5">
    <source>
        <dbReference type="ARBA" id="ARBA00022695"/>
    </source>
</evidence>
<sequence length="242" mass="26550">MVEKVAIPEIYFVIPAAGVGSRMGADCPKQYLMLAGKSVLYHTLSLFLSVDAIAGGVVVRSQGDPTPLPLESERLWETIGGETRTESVTAGLQYLANRLSKAGKSLDDVWVLVHDAARPGLKSSELALFCDHLVSTQPEAGLIMAMPAQDTVKRADETGRVIRTEDRSTLWLAQTPQAAKLGVLLNASEKILRDGVNVTDEASILEYNGLFPQLYRGYSHNLKITYPEDLELMRLYFTAREV</sequence>